<feature type="compositionally biased region" description="Polar residues" evidence="1">
    <location>
        <begin position="52"/>
        <end position="65"/>
    </location>
</feature>
<dbReference type="AlphaFoldDB" id="R4XI86"/>
<feature type="compositionally biased region" description="Polar residues" evidence="1">
    <location>
        <begin position="182"/>
        <end position="191"/>
    </location>
</feature>
<dbReference type="EMBL" id="CAHR02000212">
    <property type="protein sequence ID" value="CCG84199.1"/>
    <property type="molecule type" value="Genomic_DNA"/>
</dbReference>
<dbReference type="OrthoDB" id="2290221at2759"/>
<feature type="compositionally biased region" description="Low complexity" evidence="1">
    <location>
        <begin position="192"/>
        <end position="201"/>
    </location>
</feature>
<dbReference type="GO" id="GO:0038203">
    <property type="term" value="P:TORC2 signaling"/>
    <property type="evidence" value="ECO:0007669"/>
    <property type="project" value="TreeGrafter"/>
</dbReference>
<dbReference type="Pfam" id="PF08539">
    <property type="entry name" value="HbrB"/>
    <property type="match status" value="1"/>
</dbReference>
<evidence type="ECO:0008006" key="4">
    <source>
        <dbReference type="Google" id="ProtNLM"/>
    </source>
</evidence>
<feature type="region of interest" description="Disordered" evidence="1">
    <location>
        <begin position="319"/>
        <end position="347"/>
    </location>
</feature>
<dbReference type="Proteomes" id="UP000013776">
    <property type="component" value="Unassembled WGS sequence"/>
</dbReference>
<dbReference type="InterPro" id="IPR013745">
    <property type="entry name" value="Bit61/PRR5"/>
</dbReference>
<feature type="compositionally biased region" description="Low complexity" evidence="1">
    <location>
        <begin position="147"/>
        <end position="163"/>
    </location>
</feature>
<evidence type="ECO:0000256" key="1">
    <source>
        <dbReference type="SAM" id="MobiDB-lite"/>
    </source>
</evidence>
<reference evidence="2 3" key="1">
    <citation type="journal article" date="2013" name="MBio">
        <title>Genome sequencing of the plant pathogen Taphrina deformans, the causal agent of peach leaf curl.</title>
        <authorList>
            <person name="Cisse O.H."/>
            <person name="Almeida J.M.G.C.F."/>
            <person name="Fonseca A."/>
            <person name="Kumar A.A."/>
            <person name="Salojaervi J."/>
            <person name="Overmyer K."/>
            <person name="Hauser P.M."/>
            <person name="Pagni M."/>
        </authorList>
    </citation>
    <scope>NUCLEOTIDE SEQUENCE [LARGE SCALE GENOMIC DNA]</scope>
    <source>
        <strain evidence="3">PYCC 5710 / ATCC 11124 / CBS 356.35 / IMI 108563 / JCM 9778 / NBRC 8474</strain>
    </source>
</reference>
<dbReference type="PANTHER" id="PTHR32428">
    <property type="entry name" value="TARGET OF RAPAMYCIN COMPLEX 2 SUBUNIT BIT61-RELATED"/>
    <property type="match status" value="1"/>
</dbReference>
<comment type="caution">
    <text evidence="2">The sequence shown here is derived from an EMBL/GenBank/DDBJ whole genome shotgun (WGS) entry which is preliminary data.</text>
</comment>
<sequence>MSRQSPHYREPREDNEDSDSSDGTNPPTPKKPVVDKSVYNGNAVSAIKHNHGSATSPITSPNKNFGLSPKRTLFSRPSKMNLSSATRDIPINNQNKLDGKEIHSPTSPHHYFPSLVDAPSQTTSTTSSFTTLLKHAGTHVPHPHLHSSSSSAKSQGPAQSGSSLSNITRGRSFDLLRLPNSSMDSAQHQPISPSFFSSGARAASSSNAEHDDNWPLICARVLPLFNGEGLRQPIEDLNRLVSTHLARVHDRHEEVHVVEDLTELFETGIRSLDNNLASFTDEKLISRLSEIWVFFFSTVLPYLEATFLPLTVEFGSNPTPYASPQPPPPPATESQPLATSTTGPASFLTGGPTISTVALKSYRDILILPLHPRLYHIFSHLPLLLGQQEVFNRLLQCISVLRRVQSGDERQRQCDGLGNAVLFRRAKGRGDRRGIIGRKGGLDGPDHRETEHGVEEEEEDVVQAQAETVQVREGDGQRTLGRELGEAREGV</sequence>
<organism evidence="2 3">
    <name type="scientific">Taphrina deformans (strain PYCC 5710 / ATCC 11124 / CBS 356.35 / IMI 108563 / JCM 9778 / NBRC 8474)</name>
    <name type="common">Peach leaf curl fungus</name>
    <name type="synonym">Lalaria deformans</name>
    <dbReference type="NCBI Taxonomy" id="1097556"/>
    <lineage>
        <taxon>Eukaryota</taxon>
        <taxon>Fungi</taxon>
        <taxon>Dikarya</taxon>
        <taxon>Ascomycota</taxon>
        <taxon>Taphrinomycotina</taxon>
        <taxon>Taphrinomycetes</taxon>
        <taxon>Taphrinales</taxon>
        <taxon>Taphrinaceae</taxon>
        <taxon>Taphrina</taxon>
    </lineage>
</organism>
<protein>
    <recommendedName>
        <fullName evidence="4">HbrB-domain-containing protein</fullName>
    </recommendedName>
</protein>
<evidence type="ECO:0000313" key="2">
    <source>
        <dbReference type="EMBL" id="CCG84199.1"/>
    </source>
</evidence>
<dbReference type="PANTHER" id="PTHR32428:SF2">
    <property type="entry name" value="TARGET OF RAPAMYCIN COMPLEX 2 SUBUNIT BIT61-RELATED"/>
    <property type="match status" value="1"/>
</dbReference>
<dbReference type="GO" id="GO:0031932">
    <property type="term" value="C:TORC2 complex"/>
    <property type="evidence" value="ECO:0007669"/>
    <property type="project" value="TreeGrafter"/>
</dbReference>
<keyword evidence="3" id="KW-1185">Reference proteome</keyword>
<feature type="region of interest" description="Disordered" evidence="1">
    <location>
        <begin position="182"/>
        <end position="201"/>
    </location>
</feature>
<name>R4XI86_TAPDE</name>
<feature type="region of interest" description="Disordered" evidence="1">
    <location>
        <begin position="1"/>
        <end position="74"/>
    </location>
</feature>
<evidence type="ECO:0000313" key="3">
    <source>
        <dbReference type="Proteomes" id="UP000013776"/>
    </source>
</evidence>
<feature type="compositionally biased region" description="Basic and acidic residues" evidence="1">
    <location>
        <begin position="434"/>
        <end position="453"/>
    </location>
</feature>
<feature type="compositionally biased region" description="Basic and acidic residues" evidence="1">
    <location>
        <begin position="470"/>
        <end position="491"/>
    </location>
</feature>
<dbReference type="STRING" id="1097556.R4XI86"/>
<feature type="compositionally biased region" description="Pro residues" evidence="1">
    <location>
        <begin position="321"/>
        <end position="331"/>
    </location>
</feature>
<feature type="region of interest" description="Disordered" evidence="1">
    <location>
        <begin position="434"/>
        <end position="491"/>
    </location>
</feature>
<feature type="region of interest" description="Disordered" evidence="1">
    <location>
        <begin position="138"/>
        <end position="166"/>
    </location>
</feature>
<accession>R4XI86</accession>
<proteinExistence type="predicted"/>
<dbReference type="eggNOG" id="ENOG502RZ40">
    <property type="taxonomic scope" value="Eukaryota"/>
</dbReference>
<gene>
    <name evidence="2" type="ORF">TAPDE_004602</name>
</gene>
<dbReference type="VEuPathDB" id="FungiDB:TAPDE_004602"/>